<dbReference type="Gene3D" id="2.60.40.2340">
    <property type="match status" value="1"/>
</dbReference>
<dbReference type="SMART" id="SM00560">
    <property type="entry name" value="LamGL"/>
    <property type="match status" value="2"/>
</dbReference>
<dbReference type="InterPro" id="IPR046780">
    <property type="entry name" value="aBig_2"/>
</dbReference>
<dbReference type="InterPro" id="IPR006710">
    <property type="entry name" value="Glyco_hydro_43"/>
</dbReference>
<reference evidence="9" key="1">
    <citation type="submission" date="2022-12" db="EMBL/GenBank/DDBJ databases">
        <title>New Phytohabitans aurantiacus sp. RD004123 nov., an actinomycete isolated from soil.</title>
        <authorList>
            <person name="Triningsih D.W."/>
            <person name="Harunari E."/>
            <person name="Igarashi Y."/>
        </authorList>
    </citation>
    <scope>NUCLEOTIDE SEQUENCE</scope>
    <source>
        <strain evidence="9">RD004123</strain>
    </source>
</reference>
<proteinExistence type="inferred from homology"/>
<dbReference type="InterPro" id="IPR006558">
    <property type="entry name" value="LamG-like"/>
</dbReference>
<dbReference type="CDD" id="cd09004">
    <property type="entry name" value="GH43_bXyl-like"/>
    <property type="match status" value="1"/>
</dbReference>
<keyword evidence="4" id="KW-0378">Hydrolase</keyword>
<evidence type="ECO:0000313" key="10">
    <source>
        <dbReference type="Proteomes" id="UP001144280"/>
    </source>
</evidence>
<dbReference type="InterPro" id="IPR011081">
    <property type="entry name" value="Big_4"/>
</dbReference>
<dbReference type="Pfam" id="PF04616">
    <property type="entry name" value="Glyco_hydro_43"/>
    <property type="match status" value="2"/>
</dbReference>
<dbReference type="SUPFAM" id="SSF49899">
    <property type="entry name" value="Concanavalin A-like lectins/glucanases"/>
    <property type="match status" value="2"/>
</dbReference>
<dbReference type="PANTHER" id="PTHR43301:SF3">
    <property type="entry name" value="ARABINAN ENDO-1,5-ALPHA-L-ARABINOSIDASE A-RELATED"/>
    <property type="match status" value="1"/>
</dbReference>
<name>A0ABQ5QPY5_9ACTN</name>
<feature type="domain" description="PKD" evidence="8">
    <location>
        <begin position="1464"/>
        <end position="1514"/>
    </location>
</feature>
<dbReference type="InterPro" id="IPR050727">
    <property type="entry name" value="GH43_arabinanases"/>
</dbReference>
<feature type="signal peptide" evidence="7">
    <location>
        <begin position="1"/>
        <end position="24"/>
    </location>
</feature>
<evidence type="ECO:0000256" key="6">
    <source>
        <dbReference type="ARBA" id="ARBA00023295"/>
    </source>
</evidence>
<evidence type="ECO:0000256" key="5">
    <source>
        <dbReference type="ARBA" id="ARBA00023157"/>
    </source>
</evidence>
<evidence type="ECO:0000313" key="9">
    <source>
        <dbReference type="EMBL" id="GLH95661.1"/>
    </source>
</evidence>
<dbReference type="Pfam" id="PF13385">
    <property type="entry name" value="Laminin_G_3"/>
    <property type="match status" value="2"/>
</dbReference>
<evidence type="ECO:0000256" key="7">
    <source>
        <dbReference type="SAM" id="SignalP"/>
    </source>
</evidence>
<sequence>MRALLATVAAAAAFVVAPAGTAQADVTDGLALWYKLDATSGSVATDSSGNGRNGTVNGTAVWTGGDGLGFNGTNTYIKVPDNVMSGLSSITVSMDLMIDPAQGTPYFIYGFGNTSGTAGNGYLFTTGDQFRSAIASGNWSTEQNTRPAVGRNLTRGVWKHIAYTQTGSTGILYEDGVEVGRNTAVTITPGSIGGGVTTANYVGRSVYPGDRYFNGKIRDFRVYNRAIADTEVQQLAQPIAAQAVAQDSAALDLGDTSAVTANLTLPTTGTYGSSIAWSSSDTSVVSNSGVVTRPPNGQPDAHATLTATLRRGTVTDTKSFDVTVLAQVDDEQLAADAAAALVVRNVDDVRGNLTLPATGANGTTVTWASGEPGTISTTGDVTRPAPGAGDATVELTATVRKNDATATRTFTAKVPALPAPAALKGYMFSYFTGEGSSNGEQVYFGLSQGNDPLHWRELNGGNPVLTSTLGEKGLRDPFIIRSPEGDKFYQIATDLRIFGNGNWDASQRTGSKSIMVWESTDLVNWTNQRLVKVSPDTAGNTWAPEAYYDEGLGAYVVFWASKLYAESDPNHTGDTYNKMLYATTRDFYTFSEPKVWVDPGYSVIDSTVVKNGGTYYRFTKDERNNTSSTPCSKFILEEKSTTLLNLNWGFVADCIGKDSISQGEGPTIFKSNTEEKWYLFIDEFGGRGYIPFESTDLESGVWKMSTGYSLPSRPRHGTVLPVTQAEYDRLLGAYAADQLVESAENVTVETRVGNPPVLPATVIARYADGIDRPASVTWDAVPPSAYQSVGTFTVSGAVAGSDTVRATATVTVSTDGPDIPNDLVVRYRFDETGGNIARDSSGHGYHGTYARTPAFGTGVEGGSFQMSGGSSSSTTAPYVTIPNGVLNGAESVTVATYVKWSASTTVNQWLFGLGPDSNKYLFASPYNGNRVLYSAITTGSWQAESTMPSSAALKGGEWQHVAVAIDGAAKTGTLYLNGVPVARATNVTVKPSDLYDASKNYTGYIGRSLYGADPYFAGEVDDFRVYRRALPTSEVLELAGNTTALAEVSLPELKVAALVDDANSRVVLPVKEGTSLKALAPHFVLARGATISPASGAVRDFTNPVTYTVTGSDGDTRTWTVTARVMRSPVLPGLYADPNIAVFDGKYYLYATTDGFAGWSGTQFKAFSSSDMLHWEDHGVILDLGPDVTWADNSAWAPTIARGKNGKYYFYFSGGMATGDTRKHLGVAVSDSPTGPFKDALGHPLVAGGTYSGQMIDPAVFTDEDGQSYLYWGNGNSYQVPLNDDMVSFDPAQVRTYHPTNYNEGSFVVKRNGVYYFMWSENDTRDENYQVAYATSSSPLGPWSDRKGLILQKDLSLGIKGTGHHSVVQVPGTDEWYIAYHRFAIPGGDGTHRETTIDRMEFDADGGIVKVVPTLESVDPVVNAAPVAGVVKGPEVPVALGTPVALTVPYTDANRADFHKCTVDWKDGSTTVGTADGGTCKATHVYSAPGVYQPTVTVADYRGGSSSATFSYAVLFDPSKPYVTGSGWIDTSGGRAVFGVTGGTAATKGSIALRLQVADLTFEATSYQRLVLTGPRAQYNGVGTMNGREYAYMVTLNDEAKRGAGKDRFWIKITDKATDQVVYESRTADGSTAIGGGSIVISTS</sequence>
<keyword evidence="3 7" id="KW-0732">Signal</keyword>
<organism evidence="9 10">
    <name type="scientific">Phytohabitans aurantiacus</name>
    <dbReference type="NCBI Taxonomy" id="3016789"/>
    <lineage>
        <taxon>Bacteria</taxon>
        <taxon>Bacillati</taxon>
        <taxon>Actinomycetota</taxon>
        <taxon>Actinomycetes</taxon>
        <taxon>Micromonosporales</taxon>
        <taxon>Micromonosporaceae</taxon>
    </lineage>
</organism>
<dbReference type="InterPro" id="IPR000601">
    <property type="entry name" value="PKD_dom"/>
</dbReference>
<dbReference type="Gene3D" id="2.60.40.10">
    <property type="entry name" value="Immunoglobulins"/>
    <property type="match status" value="1"/>
</dbReference>
<dbReference type="Proteomes" id="UP001144280">
    <property type="component" value="Unassembled WGS sequence"/>
</dbReference>
<evidence type="ECO:0000259" key="8">
    <source>
        <dbReference type="PROSITE" id="PS50093"/>
    </source>
</evidence>
<evidence type="ECO:0000256" key="4">
    <source>
        <dbReference type="ARBA" id="ARBA00022801"/>
    </source>
</evidence>
<keyword evidence="5" id="KW-1015">Disulfide bond</keyword>
<evidence type="ECO:0000256" key="2">
    <source>
        <dbReference type="ARBA" id="ARBA00009865"/>
    </source>
</evidence>
<evidence type="ECO:0000256" key="3">
    <source>
        <dbReference type="ARBA" id="ARBA00022729"/>
    </source>
</evidence>
<protein>
    <recommendedName>
        <fullName evidence="8">PKD domain-containing protein</fullName>
    </recommendedName>
</protein>
<comment type="pathway">
    <text evidence="1">Glycan metabolism; L-arabinan degradation.</text>
</comment>
<dbReference type="Gene3D" id="2.115.10.20">
    <property type="entry name" value="Glycosyl hydrolase domain, family 43"/>
    <property type="match status" value="2"/>
</dbReference>
<dbReference type="InterPro" id="IPR013320">
    <property type="entry name" value="ConA-like_dom_sf"/>
</dbReference>
<accession>A0ABQ5QPY5</accession>
<dbReference type="InterPro" id="IPR035986">
    <property type="entry name" value="PKD_dom_sf"/>
</dbReference>
<dbReference type="PANTHER" id="PTHR43301">
    <property type="entry name" value="ARABINAN ENDO-1,5-ALPHA-L-ARABINOSIDASE"/>
    <property type="match status" value="1"/>
</dbReference>
<dbReference type="InterPro" id="IPR023296">
    <property type="entry name" value="Glyco_hydro_beta-prop_sf"/>
</dbReference>
<dbReference type="SUPFAM" id="SSF49299">
    <property type="entry name" value="PKD domain"/>
    <property type="match status" value="1"/>
</dbReference>
<keyword evidence="10" id="KW-1185">Reference proteome</keyword>
<dbReference type="PROSITE" id="PS50093">
    <property type="entry name" value="PKD"/>
    <property type="match status" value="1"/>
</dbReference>
<dbReference type="Pfam" id="PF07532">
    <property type="entry name" value="Big_4"/>
    <property type="match status" value="1"/>
</dbReference>
<gene>
    <name evidence="9" type="ORF">Pa4123_09330</name>
</gene>
<comment type="caution">
    <text evidence="9">The sequence shown here is derived from an EMBL/GenBank/DDBJ whole genome shotgun (WGS) entry which is preliminary data.</text>
</comment>
<dbReference type="Pfam" id="PF20578">
    <property type="entry name" value="aBig_2"/>
    <property type="match status" value="2"/>
</dbReference>
<dbReference type="EMBL" id="BSDI01000004">
    <property type="protein sequence ID" value="GLH95661.1"/>
    <property type="molecule type" value="Genomic_DNA"/>
</dbReference>
<comment type="similarity">
    <text evidence="2">Belongs to the glycosyl hydrolase 43 family.</text>
</comment>
<dbReference type="InterPro" id="IPR013783">
    <property type="entry name" value="Ig-like_fold"/>
</dbReference>
<feature type="chain" id="PRO_5046029252" description="PKD domain-containing protein" evidence="7">
    <location>
        <begin position="25"/>
        <end position="1644"/>
    </location>
</feature>
<dbReference type="Gene3D" id="2.60.120.200">
    <property type="match status" value="2"/>
</dbReference>
<dbReference type="CDD" id="cd08983">
    <property type="entry name" value="GH43_Bt3655-like"/>
    <property type="match status" value="1"/>
</dbReference>
<dbReference type="CDD" id="cd00146">
    <property type="entry name" value="PKD"/>
    <property type="match status" value="1"/>
</dbReference>
<dbReference type="RefSeq" id="WP_281892700.1">
    <property type="nucleotide sequence ID" value="NZ_BSDI01000004.1"/>
</dbReference>
<evidence type="ECO:0000256" key="1">
    <source>
        <dbReference type="ARBA" id="ARBA00004834"/>
    </source>
</evidence>
<dbReference type="SUPFAM" id="SSF75005">
    <property type="entry name" value="Arabinanase/levansucrase/invertase"/>
    <property type="match status" value="2"/>
</dbReference>
<keyword evidence="6" id="KW-0326">Glycosidase</keyword>
<dbReference type="Pfam" id="PF18911">
    <property type="entry name" value="PKD_4"/>
    <property type="match status" value="1"/>
</dbReference>